<dbReference type="EMBL" id="JAESWC010000002">
    <property type="protein sequence ID" value="MBL4935700.1"/>
    <property type="molecule type" value="Genomic_DNA"/>
</dbReference>
<keyword evidence="3" id="KW-0732">Signal</keyword>
<gene>
    <name evidence="5" type="ORF">JK636_08010</name>
</gene>
<dbReference type="Proteomes" id="UP000632377">
    <property type="component" value="Unassembled WGS sequence"/>
</dbReference>
<reference evidence="5 6" key="1">
    <citation type="submission" date="2021-01" db="EMBL/GenBank/DDBJ databases">
        <title>Genome public.</title>
        <authorList>
            <person name="Liu C."/>
            <person name="Sun Q."/>
        </authorList>
    </citation>
    <scope>NUCLEOTIDE SEQUENCE [LARGE SCALE GENOMIC DNA]</scope>
    <source>
        <strain evidence="5 6">YIM B02515</strain>
    </source>
</reference>
<evidence type="ECO:0000313" key="6">
    <source>
        <dbReference type="Proteomes" id="UP000632377"/>
    </source>
</evidence>
<evidence type="ECO:0000256" key="3">
    <source>
        <dbReference type="SAM" id="SignalP"/>
    </source>
</evidence>
<feature type="compositionally biased region" description="Low complexity" evidence="2">
    <location>
        <begin position="232"/>
        <end position="243"/>
    </location>
</feature>
<feature type="domain" description="DUF5667" evidence="4">
    <location>
        <begin position="35"/>
        <end position="154"/>
    </location>
</feature>
<evidence type="ECO:0000256" key="2">
    <source>
        <dbReference type="SAM" id="MobiDB-lite"/>
    </source>
</evidence>
<dbReference type="Pfam" id="PF18915">
    <property type="entry name" value="DUF5667"/>
    <property type="match status" value="1"/>
</dbReference>
<feature type="compositionally biased region" description="Polar residues" evidence="2">
    <location>
        <begin position="260"/>
        <end position="271"/>
    </location>
</feature>
<keyword evidence="1" id="KW-0175">Coiled coil</keyword>
<evidence type="ECO:0000256" key="1">
    <source>
        <dbReference type="SAM" id="Coils"/>
    </source>
</evidence>
<feature type="chain" id="PRO_5046737841" description="DUF5667 domain-containing protein" evidence="3">
    <location>
        <begin position="24"/>
        <end position="322"/>
    </location>
</feature>
<dbReference type="InterPro" id="IPR043725">
    <property type="entry name" value="DUF5667"/>
</dbReference>
<evidence type="ECO:0000259" key="4">
    <source>
        <dbReference type="Pfam" id="PF18915"/>
    </source>
</evidence>
<organism evidence="5 6">
    <name type="scientific">Clostridium rhizosphaerae</name>
    <dbReference type="NCBI Taxonomy" id="2803861"/>
    <lineage>
        <taxon>Bacteria</taxon>
        <taxon>Bacillati</taxon>
        <taxon>Bacillota</taxon>
        <taxon>Clostridia</taxon>
        <taxon>Eubacteriales</taxon>
        <taxon>Clostridiaceae</taxon>
        <taxon>Clostridium</taxon>
    </lineage>
</organism>
<feature type="region of interest" description="Disordered" evidence="2">
    <location>
        <begin position="228"/>
        <end position="322"/>
    </location>
</feature>
<comment type="caution">
    <text evidence="5">The sequence shown here is derived from an EMBL/GenBank/DDBJ whole genome shotgun (WGS) entry which is preliminary data.</text>
</comment>
<evidence type="ECO:0000313" key="5">
    <source>
        <dbReference type="EMBL" id="MBL4935700.1"/>
    </source>
</evidence>
<feature type="coiled-coil region" evidence="1">
    <location>
        <begin position="49"/>
        <end position="147"/>
    </location>
</feature>
<protein>
    <recommendedName>
        <fullName evidence="4">DUF5667 domain-containing protein</fullName>
    </recommendedName>
</protein>
<accession>A0ABS1T8N2</accession>
<feature type="compositionally biased region" description="Basic and acidic residues" evidence="2">
    <location>
        <begin position="245"/>
        <end position="257"/>
    </location>
</feature>
<keyword evidence="6" id="KW-1185">Reference proteome</keyword>
<feature type="compositionally biased region" description="Basic and acidic residues" evidence="2">
    <location>
        <begin position="295"/>
        <end position="322"/>
    </location>
</feature>
<proteinExistence type="predicted"/>
<name>A0ABS1T8N2_9CLOT</name>
<dbReference type="RefSeq" id="WP_202748293.1">
    <property type="nucleotide sequence ID" value="NZ_JAESWC010000002.1"/>
</dbReference>
<sequence length="322" mass="35762">MKKIAVLVASVLIATGFSVRAFADDPSESFKAEAGITPDSILYPIDKAIDNLKITLASTDEKKAEVMDEIAQERLGESEVMTEEQKVDLANKVLEEYNNTMTQAADKLQSSLDKVSDGSDDKLDQKIEELQNNIQETQEKSLKILSKIKDKVGDKASDVVNKVIEDQTAKKEAVADFVRERHEFNAAKKDLNMAKVELKKVEKSGDAESVKKAEETLAQYQEAFNKEKSELQDAFQKKQQAAKKANKEDDNKKDDIVKATVQTVQPTNQVKADSKDIVNTAEQIKSNNGNGNGKNIEKEDKKDQEKGEKEHGKSNEAKGKNK</sequence>
<feature type="signal peptide" evidence="3">
    <location>
        <begin position="1"/>
        <end position="23"/>
    </location>
</feature>